<evidence type="ECO:0000256" key="4">
    <source>
        <dbReference type="ARBA" id="ARBA00022692"/>
    </source>
</evidence>
<keyword evidence="2" id="KW-0813">Transport</keyword>
<dbReference type="EMBL" id="CP022194">
    <property type="protein sequence ID" value="AWI86714.1"/>
    <property type="molecule type" value="Genomic_DNA"/>
</dbReference>
<keyword evidence="3" id="KW-0050">Antiport</keyword>
<reference evidence="10 11" key="1">
    <citation type="submission" date="2017-06" db="EMBL/GenBank/DDBJ databases">
        <title>Yangia sp. YSBP01 complete genome sequence.</title>
        <authorList>
            <person name="Woo J.-H."/>
            <person name="Kim H.-S."/>
        </authorList>
    </citation>
    <scope>NUCLEOTIDE SEQUENCE [LARGE SCALE GENOMIC DNA]</scope>
    <source>
        <strain evidence="10 11">YSBP01</strain>
        <plasmid evidence="10 11">unnamed4</plasmid>
    </source>
</reference>
<evidence type="ECO:0000256" key="6">
    <source>
        <dbReference type="ARBA" id="ARBA00023065"/>
    </source>
</evidence>
<feature type="transmembrane region" description="Helical" evidence="8">
    <location>
        <begin position="299"/>
        <end position="317"/>
    </location>
</feature>
<feature type="transmembrane region" description="Helical" evidence="8">
    <location>
        <begin position="12"/>
        <end position="29"/>
    </location>
</feature>
<dbReference type="KEGG" id="ypac:CEW88_23395"/>
<evidence type="ECO:0000256" key="1">
    <source>
        <dbReference type="ARBA" id="ARBA00004651"/>
    </source>
</evidence>
<evidence type="ECO:0000313" key="11">
    <source>
        <dbReference type="Proteomes" id="UP000244915"/>
    </source>
</evidence>
<dbReference type="Proteomes" id="UP000244915">
    <property type="component" value="Plasmid unnamed4"/>
</dbReference>
<geneLocation type="plasmid" evidence="10 11">
    <name>unnamed4</name>
</geneLocation>
<feature type="transmembrane region" description="Helical" evidence="8">
    <location>
        <begin position="112"/>
        <end position="140"/>
    </location>
</feature>
<accession>A0A2U8HLW0</accession>
<feature type="domain" description="Cation/H+ exchanger transmembrane" evidence="9">
    <location>
        <begin position="41"/>
        <end position="408"/>
    </location>
</feature>
<keyword evidence="10" id="KW-0614">Plasmid</keyword>
<dbReference type="OrthoDB" id="9810860at2"/>
<dbReference type="RefSeq" id="WP_108970810.1">
    <property type="nucleotide sequence ID" value="NZ_CP022194.1"/>
</dbReference>
<feature type="transmembrane region" description="Helical" evidence="8">
    <location>
        <begin position="237"/>
        <end position="258"/>
    </location>
</feature>
<feature type="transmembrane region" description="Helical" evidence="8">
    <location>
        <begin position="41"/>
        <end position="61"/>
    </location>
</feature>
<evidence type="ECO:0000256" key="5">
    <source>
        <dbReference type="ARBA" id="ARBA00022989"/>
    </source>
</evidence>
<dbReference type="PANTHER" id="PTHR32507:SF8">
    <property type="entry name" value="CNH1P"/>
    <property type="match status" value="1"/>
</dbReference>
<evidence type="ECO:0000256" key="8">
    <source>
        <dbReference type="SAM" id="Phobius"/>
    </source>
</evidence>
<protein>
    <submittedName>
        <fullName evidence="10">Sodium:proton antiporter</fullName>
    </submittedName>
</protein>
<gene>
    <name evidence="10" type="ORF">CEW88_23395</name>
</gene>
<dbReference type="Pfam" id="PF00999">
    <property type="entry name" value="Na_H_Exchanger"/>
    <property type="match status" value="1"/>
</dbReference>
<evidence type="ECO:0000256" key="2">
    <source>
        <dbReference type="ARBA" id="ARBA00022448"/>
    </source>
</evidence>
<dbReference type="GO" id="GO:1902600">
    <property type="term" value="P:proton transmembrane transport"/>
    <property type="evidence" value="ECO:0007669"/>
    <property type="project" value="InterPro"/>
</dbReference>
<feature type="transmembrane region" description="Helical" evidence="8">
    <location>
        <begin position="207"/>
        <end position="230"/>
    </location>
</feature>
<dbReference type="InterPro" id="IPR006153">
    <property type="entry name" value="Cation/H_exchanger_TM"/>
</dbReference>
<name>A0A2U8HLW0_9RHOB</name>
<dbReference type="AlphaFoldDB" id="A0A2U8HLW0"/>
<evidence type="ECO:0000256" key="7">
    <source>
        <dbReference type="ARBA" id="ARBA00023136"/>
    </source>
</evidence>
<evidence type="ECO:0000256" key="3">
    <source>
        <dbReference type="ARBA" id="ARBA00022449"/>
    </source>
</evidence>
<proteinExistence type="predicted"/>
<dbReference type="GO" id="GO:0005886">
    <property type="term" value="C:plasma membrane"/>
    <property type="evidence" value="ECO:0007669"/>
    <property type="project" value="UniProtKB-SubCell"/>
</dbReference>
<feature type="transmembrane region" description="Helical" evidence="8">
    <location>
        <begin position="355"/>
        <end position="373"/>
    </location>
</feature>
<evidence type="ECO:0000259" key="9">
    <source>
        <dbReference type="Pfam" id="PF00999"/>
    </source>
</evidence>
<comment type="subcellular location">
    <subcellularLocation>
        <location evidence="1">Cell membrane</location>
        <topology evidence="1">Multi-pass membrane protein</topology>
    </subcellularLocation>
</comment>
<feature type="transmembrane region" description="Helical" evidence="8">
    <location>
        <begin position="323"/>
        <end position="343"/>
    </location>
</feature>
<keyword evidence="4 8" id="KW-0812">Transmembrane</keyword>
<keyword evidence="6" id="KW-0406">Ion transport</keyword>
<sequence>MPSEPFFELAPYHLTLAIGGLVVILAQWLPRLVSRREPAAAALMILFGAGAALLFPGAAPMPDPRQTPLPWELMSEMAVIVALFGAGMRIDELGPLRRWRPTWRLLGIAMPLTIIAVAWLGTGLVGLTLAGAILLGAVLAPTDPVLASDVQVGPPHQGREHPVRFALTTEAGLNDGLAFPFVYLGLLIAAEGLSPATWGTEWLLQDVLYRTVVGAVSGWLGARLLGVILFSVPRGAVLADTAAGVLALAGIVLCYGSTELVEGYGFIAVAVMGLTLRRVEKDHAFHRRLHDFSESIEHALTALLLVALGSALPRLFVDLTWTHLVVALLLLLIIRPLAGWLALLGTDLGRRDRAVMAVYGVRGIGSIYYLAYAASHVEFADEAEIWSLVALVIVLSTVLHGFSVGWAVDRLDEGEGKG</sequence>
<evidence type="ECO:0000313" key="10">
    <source>
        <dbReference type="EMBL" id="AWI86714.1"/>
    </source>
</evidence>
<organism evidence="10 11">
    <name type="scientific">Alloyangia pacifica</name>
    <dbReference type="NCBI Taxonomy" id="311180"/>
    <lineage>
        <taxon>Bacteria</taxon>
        <taxon>Pseudomonadati</taxon>
        <taxon>Pseudomonadota</taxon>
        <taxon>Alphaproteobacteria</taxon>
        <taxon>Rhodobacterales</taxon>
        <taxon>Roseobacteraceae</taxon>
        <taxon>Alloyangia</taxon>
    </lineage>
</organism>
<feature type="transmembrane region" description="Helical" evidence="8">
    <location>
        <begin position="73"/>
        <end position="91"/>
    </location>
</feature>
<dbReference type="GO" id="GO:0015297">
    <property type="term" value="F:antiporter activity"/>
    <property type="evidence" value="ECO:0007669"/>
    <property type="project" value="UniProtKB-KW"/>
</dbReference>
<keyword evidence="5 8" id="KW-1133">Transmembrane helix</keyword>
<feature type="transmembrane region" description="Helical" evidence="8">
    <location>
        <begin position="385"/>
        <end position="408"/>
    </location>
</feature>
<dbReference type="PANTHER" id="PTHR32507">
    <property type="entry name" value="NA(+)/H(+) ANTIPORTER 1"/>
    <property type="match status" value="1"/>
</dbReference>
<keyword evidence="7 8" id="KW-0472">Membrane</keyword>